<organism evidence="1 2">
    <name type="scientific">Nematocida displodere</name>
    <dbReference type="NCBI Taxonomy" id="1805483"/>
    <lineage>
        <taxon>Eukaryota</taxon>
        <taxon>Fungi</taxon>
        <taxon>Fungi incertae sedis</taxon>
        <taxon>Microsporidia</taxon>
        <taxon>Nematocida</taxon>
    </lineage>
</organism>
<dbReference type="VEuPathDB" id="MicrosporidiaDB:NEDG_01176"/>
<dbReference type="RefSeq" id="XP_067543782.1">
    <property type="nucleotide sequence ID" value="XM_067688594.1"/>
</dbReference>
<reference evidence="1 2" key="1">
    <citation type="submission" date="2016-02" db="EMBL/GenBank/DDBJ databases">
        <title>Discovery of a natural microsporidian pathogen with a broad tissue tropism in Caenorhabditis elegans.</title>
        <authorList>
            <person name="Luallen R.J."/>
            <person name="Reinke A.W."/>
            <person name="Tong L."/>
            <person name="Botts M.R."/>
            <person name="Felix M.-A."/>
            <person name="Troemel E.R."/>
        </authorList>
    </citation>
    <scope>NUCLEOTIDE SEQUENCE [LARGE SCALE GENOMIC DNA]</scope>
    <source>
        <strain evidence="1 2">JUm2807</strain>
    </source>
</reference>
<proteinExistence type="predicted"/>
<dbReference type="GeneID" id="93647526"/>
<evidence type="ECO:0000313" key="2">
    <source>
        <dbReference type="Proteomes" id="UP000185944"/>
    </source>
</evidence>
<protein>
    <submittedName>
        <fullName evidence="1">Uncharacterized protein</fullName>
    </submittedName>
</protein>
<dbReference type="OrthoDB" id="2194928at2759"/>
<comment type="caution">
    <text evidence="1">The sequence shown here is derived from an EMBL/GenBank/DDBJ whole genome shotgun (WGS) entry which is preliminary data.</text>
</comment>
<evidence type="ECO:0000313" key="1">
    <source>
        <dbReference type="EMBL" id="OAG29037.1"/>
    </source>
</evidence>
<dbReference type="EMBL" id="LTDL01000042">
    <property type="protein sequence ID" value="OAG29037.1"/>
    <property type="molecule type" value="Genomic_DNA"/>
</dbReference>
<dbReference type="AlphaFoldDB" id="A0A177EAS7"/>
<gene>
    <name evidence="1" type="ORF">NEDG_01176</name>
</gene>
<keyword evidence="2" id="KW-1185">Reference proteome</keyword>
<dbReference type="Proteomes" id="UP000185944">
    <property type="component" value="Unassembled WGS sequence"/>
</dbReference>
<sequence length="762" mass="82949">MEEAFLESVLVVLNRPFSATMTEETFARVIEQGKRLNEHFPVGCIDEVLGGMHSKFSRGALTVKGAEVKSAHTLSKESVQLLGHALGLPLVLCALAQSMRKGGVVDSRSISFVLGLDVSSYTRALGMAAFYRADILLRGKDSPCYNGLVSLIGHPNSAVKMEAINSLLDSGCGPGLVLRTVEALEKDVQNVVVNPIWAPGMLALVGVYLYRGFSGFSGFSKVRGFSGVRGADSSKVRGADSSGFAGLELDRVLRVVKGYITKSSDERVLNGVQVVCWALTKCGVQRHFPYLAAMALFSKSGSIKKAAMGLLIEYSGHNPNKHSLEIMDAAALPQPPIQKLVGLCRISPKLLQKYSLLLISEGAPSRIKLGVFLWRLTRQPWTCSTEPFNRVASMRMVLAERSGAGTQAPSPGTQARAQALVEQLSVKNISLLVPLDKESLRLALKLCRMLPSSPTTKTLIIFALKKNIFIRSAIKTIHQQKAHPELEKELKTALKSPGVLLAQAFLTAKAKRPILPPPTSPVYLSAQYLIGALCKKDGSVAKKALFASLECYKQDAYLGDVGSFARLDALFLLYLEYAAGKDLLKTLPASVAKTNPYPGIVSKLTKRRLKLLPEERKTLLSLTLKLAIDKSRRISIFIFSSLLPSFLAHRPSRALSLLFRKYVHFLETLPIEDSIVHAVSVLLQRLIKGSNGFLARSICEGAVNSLLSADALLFGKIATTILPLLKTPSTIQHFTNYTSTLASLPQNHPIAERINELARTQE</sequence>
<accession>A0A177EAS7</accession>
<name>A0A177EAS7_9MICR</name>